<comment type="subunit">
    <text evidence="3">Homodimer.</text>
</comment>
<comment type="cofactor">
    <cofactor evidence="1 8">
        <name>FAD</name>
        <dbReference type="ChEBI" id="CHEBI:57692"/>
    </cofactor>
</comment>
<evidence type="ECO:0000256" key="2">
    <source>
        <dbReference type="ARBA" id="ARBA00009347"/>
    </source>
</evidence>
<dbReference type="Gene3D" id="2.40.110.10">
    <property type="entry name" value="Butyryl-CoA Dehydrogenase, subunit A, domain 2"/>
    <property type="match status" value="1"/>
</dbReference>
<dbReference type="GO" id="GO:0050660">
    <property type="term" value="F:flavin adenine dinucleotide binding"/>
    <property type="evidence" value="ECO:0007669"/>
    <property type="project" value="InterPro"/>
</dbReference>
<evidence type="ECO:0000259" key="10">
    <source>
        <dbReference type="Pfam" id="PF02770"/>
    </source>
</evidence>
<dbReference type="Pfam" id="PF02771">
    <property type="entry name" value="Acyl-CoA_dh_N"/>
    <property type="match status" value="1"/>
</dbReference>
<dbReference type="SUPFAM" id="SSF47203">
    <property type="entry name" value="Acyl-CoA dehydrogenase C-terminal domain-like"/>
    <property type="match status" value="1"/>
</dbReference>
<dbReference type="AlphaFoldDB" id="A0A502EHF3"/>
<dbReference type="InterPro" id="IPR037069">
    <property type="entry name" value="AcylCoA_DH/ox_N_sf"/>
</dbReference>
<dbReference type="Gene3D" id="1.10.540.10">
    <property type="entry name" value="Acyl-CoA dehydrogenase/oxidase, N-terminal domain"/>
    <property type="match status" value="1"/>
</dbReference>
<dbReference type="InterPro" id="IPR013786">
    <property type="entry name" value="AcylCoA_DH/ox_N"/>
</dbReference>
<evidence type="ECO:0000259" key="11">
    <source>
        <dbReference type="Pfam" id="PF02771"/>
    </source>
</evidence>
<organism evidence="12 13">
    <name type="scientific">Mycolicibacterium hodleri</name>
    <dbReference type="NCBI Taxonomy" id="49897"/>
    <lineage>
        <taxon>Bacteria</taxon>
        <taxon>Bacillati</taxon>
        <taxon>Actinomycetota</taxon>
        <taxon>Actinomycetes</taxon>
        <taxon>Mycobacteriales</taxon>
        <taxon>Mycobacteriaceae</taxon>
        <taxon>Mycolicibacterium</taxon>
    </lineage>
</organism>
<dbReference type="InterPro" id="IPR036250">
    <property type="entry name" value="AcylCo_DH-like_C"/>
</dbReference>
<dbReference type="RefSeq" id="WP_140687054.1">
    <property type="nucleotide sequence ID" value="NZ_RCZG01000001.1"/>
</dbReference>
<dbReference type="GO" id="GO:0003995">
    <property type="term" value="F:acyl-CoA dehydrogenase activity"/>
    <property type="evidence" value="ECO:0007669"/>
    <property type="project" value="InterPro"/>
</dbReference>
<dbReference type="SUPFAM" id="SSF56645">
    <property type="entry name" value="Acyl-CoA dehydrogenase NM domain-like"/>
    <property type="match status" value="1"/>
</dbReference>
<dbReference type="InterPro" id="IPR009100">
    <property type="entry name" value="AcylCoA_DH/oxidase_NM_dom_sf"/>
</dbReference>
<keyword evidence="5 8" id="KW-0274">FAD</keyword>
<dbReference type="Proteomes" id="UP000320095">
    <property type="component" value="Unassembled WGS sequence"/>
</dbReference>
<feature type="domain" description="Acyl-CoA dehydrogenase/oxidase C-terminal" evidence="9">
    <location>
        <begin position="243"/>
        <end position="392"/>
    </location>
</feature>
<gene>
    <name evidence="12" type="ORF">EAH80_00270</name>
</gene>
<feature type="domain" description="Acyl-CoA oxidase/dehydrogenase middle" evidence="10">
    <location>
        <begin position="126"/>
        <end position="205"/>
    </location>
</feature>
<evidence type="ECO:0000256" key="7">
    <source>
        <dbReference type="ARBA" id="ARBA00052546"/>
    </source>
</evidence>
<dbReference type="GO" id="GO:0033539">
    <property type="term" value="P:fatty acid beta-oxidation using acyl-CoA dehydrogenase"/>
    <property type="evidence" value="ECO:0007669"/>
    <property type="project" value="TreeGrafter"/>
</dbReference>
<dbReference type="PROSITE" id="PS00072">
    <property type="entry name" value="ACYL_COA_DH_1"/>
    <property type="match status" value="1"/>
</dbReference>
<sequence>MIDFTVPVEIVELRTRVARFIDDDVLPAEAQVGSRPYMDIVGELQPRARAAGLWCPFIPKEWGGMGLGHLANAIVQVEVGRSHLAAWAMNCMGPQDATMLTLLELGSDEQKERYLKPLINADRRICFAMTERAAGSDATGMQTTAVRDGDDWILNGEKWFTSGASRSDLVLVMAKTDPDAHRHRQFSTFLLELPADGFRIVRDIPTLHDAVDHRFEDEFVTGHAEIELVNVRVPHANLLGEQGGGFATGQHRLGYGRLRHGMWSIARAQAALDLAAEYANNRETFGKKVGERQGVQWMLADCGRDLYIARLMILHIAYRMENGLDIGQENSIAKNFVADMLSKVVDTSVQIHGALGYTMDTPLAAWYAEVRMQHLVDGPDEVHRWRIGRNILAAQQKNGTTASAVGGDLF</sequence>
<evidence type="ECO:0000313" key="13">
    <source>
        <dbReference type="Proteomes" id="UP000320095"/>
    </source>
</evidence>
<evidence type="ECO:0000256" key="6">
    <source>
        <dbReference type="ARBA" id="ARBA00023002"/>
    </source>
</evidence>
<dbReference type="InterPro" id="IPR046373">
    <property type="entry name" value="Acyl-CoA_Oxase/DH_mid-dom_sf"/>
</dbReference>
<comment type="similarity">
    <text evidence="2 8">Belongs to the acyl-CoA dehydrogenase family.</text>
</comment>
<feature type="domain" description="Acyl-CoA dehydrogenase/oxidase N-terminal" evidence="11">
    <location>
        <begin position="12"/>
        <end position="120"/>
    </location>
</feature>
<dbReference type="PANTHER" id="PTHR48083">
    <property type="entry name" value="MEDIUM-CHAIN SPECIFIC ACYL-COA DEHYDROGENASE, MITOCHONDRIAL-RELATED"/>
    <property type="match status" value="1"/>
</dbReference>
<dbReference type="GO" id="GO:0005737">
    <property type="term" value="C:cytoplasm"/>
    <property type="evidence" value="ECO:0007669"/>
    <property type="project" value="TreeGrafter"/>
</dbReference>
<evidence type="ECO:0000256" key="5">
    <source>
        <dbReference type="ARBA" id="ARBA00022827"/>
    </source>
</evidence>
<name>A0A502EHF3_9MYCO</name>
<dbReference type="Pfam" id="PF02770">
    <property type="entry name" value="Acyl-CoA_dh_M"/>
    <property type="match status" value="1"/>
</dbReference>
<evidence type="ECO:0000313" key="12">
    <source>
        <dbReference type="EMBL" id="TPG36452.1"/>
    </source>
</evidence>
<evidence type="ECO:0000256" key="1">
    <source>
        <dbReference type="ARBA" id="ARBA00001974"/>
    </source>
</evidence>
<evidence type="ECO:0000256" key="8">
    <source>
        <dbReference type="RuleBase" id="RU362125"/>
    </source>
</evidence>
<dbReference type="OrthoDB" id="8876745at2"/>
<dbReference type="FunFam" id="2.40.110.10:FF:000002">
    <property type="entry name" value="Acyl-CoA dehydrogenase fadE12"/>
    <property type="match status" value="1"/>
</dbReference>
<dbReference type="InterPro" id="IPR006089">
    <property type="entry name" value="Acyl-CoA_DH_CS"/>
</dbReference>
<accession>A0A502EHF3</accession>
<keyword evidence="4 8" id="KW-0285">Flavoprotein</keyword>
<protein>
    <submittedName>
        <fullName evidence="12">Acyl-CoA dehydrogenase</fullName>
    </submittedName>
</protein>
<dbReference type="InterPro" id="IPR006091">
    <property type="entry name" value="Acyl-CoA_Oxase/DH_mid-dom"/>
</dbReference>
<comment type="caution">
    <text evidence="12">The sequence shown here is derived from an EMBL/GenBank/DDBJ whole genome shotgun (WGS) entry which is preliminary data.</text>
</comment>
<evidence type="ECO:0000256" key="3">
    <source>
        <dbReference type="ARBA" id="ARBA00011738"/>
    </source>
</evidence>
<proteinExistence type="inferred from homology"/>
<dbReference type="InterPro" id="IPR050741">
    <property type="entry name" value="Acyl-CoA_dehydrogenase"/>
</dbReference>
<dbReference type="EMBL" id="RCZG01000001">
    <property type="protein sequence ID" value="TPG36452.1"/>
    <property type="molecule type" value="Genomic_DNA"/>
</dbReference>
<keyword evidence="13" id="KW-1185">Reference proteome</keyword>
<evidence type="ECO:0000259" key="9">
    <source>
        <dbReference type="Pfam" id="PF00441"/>
    </source>
</evidence>
<keyword evidence="6 8" id="KW-0560">Oxidoreductase</keyword>
<reference evidence="12 13" key="1">
    <citation type="journal article" date="2019" name="Environ. Microbiol.">
        <title>Species interactions and distinct microbial communities in high Arctic permafrost affected cryosols are associated with the CH4 and CO2 gas fluxes.</title>
        <authorList>
            <person name="Altshuler I."/>
            <person name="Hamel J."/>
            <person name="Turney S."/>
            <person name="Magnuson E."/>
            <person name="Levesque R."/>
            <person name="Greer C."/>
            <person name="Whyte L.G."/>
        </authorList>
    </citation>
    <scope>NUCLEOTIDE SEQUENCE [LARGE SCALE GENOMIC DNA]</scope>
    <source>
        <strain evidence="12 13">S5.20</strain>
    </source>
</reference>
<dbReference type="InterPro" id="IPR009075">
    <property type="entry name" value="AcylCo_DH/oxidase_C"/>
</dbReference>
<dbReference type="Gene3D" id="1.20.140.10">
    <property type="entry name" value="Butyryl-CoA Dehydrogenase, subunit A, domain 3"/>
    <property type="match status" value="1"/>
</dbReference>
<dbReference type="Pfam" id="PF00441">
    <property type="entry name" value="Acyl-CoA_dh_1"/>
    <property type="match status" value="1"/>
</dbReference>
<dbReference type="PANTHER" id="PTHR48083:SF13">
    <property type="entry name" value="ACYL-COA DEHYDROGENASE FAMILY MEMBER 11"/>
    <property type="match status" value="1"/>
</dbReference>
<comment type="catalytic activity">
    <reaction evidence="7">
        <text>a 2,3-saturated acyl-CoA + A = a 2,3-dehydroacyl-CoA + AH2</text>
        <dbReference type="Rhea" id="RHEA:48608"/>
        <dbReference type="ChEBI" id="CHEBI:13193"/>
        <dbReference type="ChEBI" id="CHEBI:17499"/>
        <dbReference type="ChEBI" id="CHEBI:60015"/>
        <dbReference type="ChEBI" id="CHEBI:65111"/>
    </reaction>
</comment>
<evidence type="ECO:0000256" key="4">
    <source>
        <dbReference type="ARBA" id="ARBA00022630"/>
    </source>
</evidence>